<protein>
    <recommendedName>
        <fullName evidence="1">F-box domain-containing protein</fullName>
    </recommendedName>
</protein>
<gene>
    <name evidence="2" type="ORF">SASPL_109439</name>
</gene>
<keyword evidence="3" id="KW-1185">Reference proteome</keyword>
<dbReference type="SUPFAM" id="SSF81383">
    <property type="entry name" value="F-box domain"/>
    <property type="match status" value="1"/>
</dbReference>
<dbReference type="Proteomes" id="UP000298416">
    <property type="component" value="Unassembled WGS sequence"/>
</dbReference>
<dbReference type="AlphaFoldDB" id="A0A8X8YJZ5"/>
<dbReference type="SMART" id="SM00256">
    <property type="entry name" value="FBOX"/>
    <property type="match status" value="1"/>
</dbReference>
<dbReference type="CDD" id="cd22157">
    <property type="entry name" value="F-box_AtFBW1-like"/>
    <property type="match status" value="1"/>
</dbReference>
<evidence type="ECO:0000259" key="1">
    <source>
        <dbReference type="PROSITE" id="PS50181"/>
    </source>
</evidence>
<sequence length="270" mass="30209">MEDPSIVIPKLPNDVIIEILTRLPVKPLLKFKCVCKSWRALISSTQFVAAHLEFTKSAPNLTTHRLILKYRGNTMKQCSVNSILHQSVPEAFDLSCSLLSERYRVGCNRDLSEVIVQVYSLKNDKWKRIENFKGRWSMDGTATFANGKLYWIANQGYELESVAITRVGRSVGGVVARAVQPYGERGCVDHGRGRRGLDEVATIPYTDDFLKNTYKSALYVLKDGRVLLLCGSSFVIFDAKDCSFRYLEVGDSGELVRVGAYLESLVSPVG</sequence>
<reference evidence="2" key="1">
    <citation type="submission" date="2018-01" db="EMBL/GenBank/DDBJ databases">
        <authorList>
            <person name="Mao J.F."/>
        </authorList>
    </citation>
    <scope>NUCLEOTIDE SEQUENCE</scope>
    <source>
        <strain evidence="2">Huo1</strain>
        <tissue evidence="2">Leaf</tissue>
    </source>
</reference>
<dbReference type="InterPro" id="IPR036047">
    <property type="entry name" value="F-box-like_dom_sf"/>
</dbReference>
<evidence type="ECO:0000313" key="2">
    <source>
        <dbReference type="EMBL" id="KAG6431360.1"/>
    </source>
</evidence>
<dbReference type="Gene3D" id="1.20.1280.50">
    <property type="match status" value="1"/>
</dbReference>
<proteinExistence type="predicted"/>
<dbReference type="Pfam" id="PF00646">
    <property type="entry name" value="F-box"/>
    <property type="match status" value="1"/>
</dbReference>
<evidence type="ECO:0000313" key="3">
    <source>
        <dbReference type="Proteomes" id="UP000298416"/>
    </source>
</evidence>
<dbReference type="PROSITE" id="PS50181">
    <property type="entry name" value="FBOX"/>
    <property type="match status" value="1"/>
</dbReference>
<accession>A0A8X8YJZ5</accession>
<name>A0A8X8YJZ5_SALSN</name>
<dbReference type="PANTHER" id="PTHR31672">
    <property type="entry name" value="BNACNNG10540D PROTEIN"/>
    <property type="match status" value="1"/>
</dbReference>
<dbReference type="InterPro" id="IPR050796">
    <property type="entry name" value="SCF_F-box_component"/>
</dbReference>
<comment type="caution">
    <text evidence="2">The sequence shown here is derived from an EMBL/GenBank/DDBJ whole genome shotgun (WGS) entry which is preliminary data.</text>
</comment>
<dbReference type="EMBL" id="PNBA02000003">
    <property type="protein sequence ID" value="KAG6431360.1"/>
    <property type="molecule type" value="Genomic_DNA"/>
</dbReference>
<dbReference type="PANTHER" id="PTHR31672:SF13">
    <property type="entry name" value="F-BOX PROTEIN CPR30-LIKE"/>
    <property type="match status" value="1"/>
</dbReference>
<feature type="domain" description="F-box" evidence="1">
    <location>
        <begin position="5"/>
        <end position="51"/>
    </location>
</feature>
<organism evidence="2">
    <name type="scientific">Salvia splendens</name>
    <name type="common">Scarlet sage</name>
    <dbReference type="NCBI Taxonomy" id="180675"/>
    <lineage>
        <taxon>Eukaryota</taxon>
        <taxon>Viridiplantae</taxon>
        <taxon>Streptophyta</taxon>
        <taxon>Embryophyta</taxon>
        <taxon>Tracheophyta</taxon>
        <taxon>Spermatophyta</taxon>
        <taxon>Magnoliopsida</taxon>
        <taxon>eudicotyledons</taxon>
        <taxon>Gunneridae</taxon>
        <taxon>Pentapetalae</taxon>
        <taxon>asterids</taxon>
        <taxon>lamiids</taxon>
        <taxon>Lamiales</taxon>
        <taxon>Lamiaceae</taxon>
        <taxon>Nepetoideae</taxon>
        <taxon>Mentheae</taxon>
        <taxon>Salviinae</taxon>
        <taxon>Salvia</taxon>
        <taxon>Salvia subgen. Calosphace</taxon>
        <taxon>core Calosphace</taxon>
    </lineage>
</organism>
<dbReference type="InterPro" id="IPR001810">
    <property type="entry name" value="F-box_dom"/>
</dbReference>
<reference evidence="2" key="2">
    <citation type="submission" date="2020-08" db="EMBL/GenBank/DDBJ databases">
        <title>Plant Genome Project.</title>
        <authorList>
            <person name="Zhang R.-G."/>
        </authorList>
    </citation>
    <scope>NUCLEOTIDE SEQUENCE</scope>
    <source>
        <strain evidence="2">Huo1</strain>
        <tissue evidence="2">Leaf</tissue>
    </source>
</reference>